<accession>A0A561QCE5</accession>
<keyword evidence="2" id="KW-1185">Reference proteome</keyword>
<evidence type="ECO:0000313" key="2">
    <source>
        <dbReference type="Proteomes" id="UP000320653"/>
    </source>
</evidence>
<comment type="caution">
    <text evidence="1">The sequence shown here is derived from an EMBL/GenBank/DDBJ whole genome shotgun (WGS) entry which is preliminary data.</text>
</comment>
<dbReference type="Proteomes" id="UP000320653">
    <property type="component" value="Unassembled WGS sequence"/>
</dbReference>
<reference evidence="1 2" key="1">
    <citation type="submission" date="2019-06" db="EMBL/GenBank/DDBJ databases">
        <title>Sorghum-associated microbial communities from plants grown in Nebraska, USA.</title>
        <authorList>
            <person name="Schachtman D."/>
        </authorList>
    </citation>
    <scope>NUCLEOTIDE SEQUENCE [LARGE SCALE GENOMIC DNA]</scope>
    <source>
        <strain evidence="1 2">1225</strain>
    </source>
</reference>
<gene>
    <name evidence="1" type="ORF">FHW37_109107</name>
</gene>
<evidence type="ECO:0000313" key="1">
    <source>
        <dbReference type="EMBL" id="TWF48044.1"/>
    </source>
</evidence>
<dbReference type="AlphaFoldDB" id="A0A561QCE5"/>
<sequence length="55" mass="6121">MSALPELGSPYILDETSRIAAAVLAFRLSLKSVFFRCYLRVSALYPRSIRPCSAL</sequence>
<protein>
    <submittedName>
        <fullName evidence="1">Uncharacterized protein</fullName>
    </submittedName>
</protein>
<organism evidence="1 2">
    <name type="scientific">Neorhizobium alkalisoli</name>
    <dbReference type="NCBI Taxonomy" id="528178"/>
    <lineage>
        <taxon>Bacteria</taxon>
        <taxon>Pseudomonadati</taxon>
        <taxon>Pseudomonadota</taxon>
        <taxon>Alphaproteobacteria</taxon>
        <taxon>Hyphomicrobiales</taxon>
        <taxon>Rhizobiaceae</taxon>
        <taxon>Rhizobium/Agrobacterium group</taxon>
        <taxon>Neorhizobium</taxon>
    </lineage>
</organism>
<name>A0A561QCE5_9HYPH</name>
<proteinExistence type="predicted"/>
<dbReference type="EMBL" id="VIWP01000009">
    <property type="protein sequence ID" value="TWF48044.1"/>
    <property type="molecule type" value="Genomic_DNA"/>
</dbReference>